<feature type="domain" description="Carboxylesterase type B" evidence="3">
    <location>
        <begin position="150"/>
        <end position="457"/>
    </location>
</feature>
<dbReference type="SUPFAM" id="SSF53474">
    <property type="entry name" value="alpha/beta-Hydrolases"/>
    <property type="match status" value="1"/>
</dbReference>
<dbReference type="InterPro" id="IPR051093">
    <property type="entry name" value="Neuroligin/BSAL"/>
</dbReference>
<evidence type="ECO:0000256" key="1">
    <source>
        <dbReference type="ARBA" id="ARBA00005964"/>
    </source>
</evidence>
<keyword evidence="2" id="KW-0472">Membrane</keyword>
<dbReference type="InterPro" id="IPR029058">
    <property type="entry name" value="AB_hydrolase_fold"/>
</dbReference>
<comment type="similarity">
    <text evidence="1">Belongs to the type-B carboxylesterase/lipase family.</text>
</comment>
<organism evidence="4">
    <name type="scientific">Haemonchus placei</name>
    <name type="common">Barber's pole worm</name>
    <dbReference type="NCBI Taxonomy" id="6290"/>
    <lineage>
        <taxon>Eukaryota</taxon>
        <taxon>Metazoa</taxon>
        <taxon>Ecdysozoa</taxon>
        <taxon>Nematoda</taxon>
        <taxon>Chromadorea</taxon>
        <taxon>Rhabditida</taxon>
        <taxon>Rhabditina</taxon>
        <taxon>Rhabditomorpha</taxon>
        <taxon>Strongyloidea</taxon>
        <taxon>Trichostrongylidae</taxon>
        <taxon>Haemonchus</taxon>
    </lineage>
</organism>
<protein>
    <submittedName>
        <fullName evidence="4">COesterase domain-containing protein</fullName>
    </submittedName>
</protein>
<dbReference type="InterPro" id="IPR002018">
    <property type="entry name" value="CarbesteraseB"/>
</dbReference>
<name>A0A0N4W2Y7_HAEPC</name>
<feature type="transmembrane region" description="Helical" evidence="2">
    <location>
        <begin position="487"/>
        <end position="510"/>
    </location>
</feature>
<dbReference type="WBParaSite" id="HPLM_0000412701-mRNA-1">
    <property type="protein sequence ID" value="HPLM_0000412701-mRNA-1"/>
    <property type="gene ID" value="HPLM_0000412701"/>
</dbReference>
<evidence type="ECO:0000259" key="3">
    <source>
        <dbReference type="Pfam" id="PF00135"/>
    </source>
</evidence>
<keyword evidence="2" id="KW-0812">Transmembrane</keyword>
<feature type="domain" description="Carboxylesterase type B" evidence="3">
    <location>
        <begin position="16"/>
        <end position="148"/>
    </location>
</feature>
<keyword evidence="2" id="KW-1133">Transmembrane helix</keyword>
<reference evidence="4" key="1">
    <citation type="submission" date="2017-02" db="UniProtKB">
        <authorList>
            <consortium name="WormBaseParasite"/>
        </authorList>
    </citation>
    <scope>IDENTIFICATION</scope>
</reference>
<sequence>MTYNDRVWLAISYEVRSINTAWGVVRGELVHPDGADLAPVTQFLGVPYGVAPSGQFRFNMAISAAKWTHLPKEARRLAPACIQTQLPELSETRSRFDSVHHAIYFILNHRSRAFKQMSAQRFDYVHRLLPKLKLQSEDCLYMNLFVPERLGWGSGASLVSLLMASPLTQPGRRLFRRAILLDGTALAPWAMAHNPQQYFAQVAENLGCLSKNRSSIYNDQVDTTLRCMQDHSADNVTKAVHAITIPTFLSGFAPIVDGQLIPNSPRISFSSQYGSLFREIDLLVGFSSNPAHYLLSNEDLKSGLSKERRQKIFRTLVRNLYDYHRTELLAAIINEYTDWENPRDHPKSIRNGVLAVLNDVLFTAPLIETLRMHSADEVRKEASTFMFVFGHETRSWMNEQPNSGLRGSLTGDHIPYIFGYPLAGGDSEEKLYAGFSAEDRGISQVMMHYVANFVKSGLLSCNLKPPTVTPSPPIDNSAVATSQYSTMLSVTVAVGCGLLFLNICVFFGLYRQCDKNKRSKKKLQLQYQTYASNQASVPEQYNTLNSPEPLLSASHKAVRAGVSPSCPRHGRAVLSLHPSRGSLTSSGNAPTLEEIQV</sequence>
<evidence type="ECO:0000256" key="2">
    <source>
        <dbReference type="SAM" id="Phobius"/>
    </source>
</evidence>
<evidence type="ECO:0000313" key="4">
    <source>
        <dbReference type="WBParaSite" id="HPLM_0000412701-mRNA-1"/>
    </source>
</evidence>
<dbReference type="Gene3D" id="3.40.50.1820">
    <property type="entry name" value="alpha/beta hydrolase"/>
    <property type="match status" value="2"/>
</dbReference>
<dbReference type="Pfam" id="PF00135">
    <property type="entry name" value="COesterase"/>
    <property type="match status" value="2"/>
</dbReference>
<proteinExistence type="inferred from homology"/>
<accession>A0A0N4W2Y7</accession>
<dbReference type="OMA" id="APKPCLM"/>
<dbReference type="AlphaFoldDB" id="A0A0N4W2Y7"/>
<dbReference type="PANTHER" id="PTHR43903">
    <property type="entry name" value="NEUROLIGIN"/>
    <property type="match status" value="1"/>
</dbReference>